<keyword evidence="4" id="KW-1003">Cell membrane</keyword>
<comment type="subunit">
    <text evidence="15">Disulfide-linked heterodimer with the amino acid transport protein SLC3A2/4F2hc; this interaction mediates cell membrane localization.</text>
</comment>
<evidence type="ECO:0000256" key="4">
    <source>
        <dbReference type="ARBA" id="ARBA00022475"/>
    </source>
</evidence>
<evidence type="ECO:0000256" key="12">
    <source>
        <dbReference type="ARBA" id="ARBA00050407"/>
    </source>
</evidence>
<dbReference type="GO" id="GO:0015179">
    <property type="term" value="F:L-amino acid transmembrane transporter activity"/>
    <property type="evidence" value="ECO:0007669"/>
    <property type="project" value="TreeGrafter"/>
</dbReference>
<evidence type="ECO:0000256" key="7">
    <source>
        <dbReference type="ARBA" id="ARBA00022970"/>
    </source>
</evidence>
<evidence type="ECO:0000256" key="1">
    <source>
        <dbReference type="ARBA" id="ARBA00004475"/>
    </source>
</evidence>
<dbReference type="GO" id="GO:0043067">
    <property type="term" value="P:regulation of programmed cell death"/>
    <property type="evidence" value="ECO:0007669"/>
    <property type="project" value="UniProtKB-ARBA"/>
</dbReference>
<feature type="transmembrane region" description="Helical" evidence="20">
    <location>
        <begin position="141"/>
        <end position="160"/>
    </location>
</feature>
<evidence type="ECO:0000256" key="9">
    <source>
        <dbReference type="ARBA" id="ARBA00023136"/>
    </source>
</evidence>
<evidence type="ECO:0000313" key="22">
    <source>
        <dbReference type="Proteomes" id="UP001152320"/>
    </source>
</evidence>
<keyword evidence="6 20" id="KW-0812">Transmembrane</keyword>
<comment type="similarity">
    <text evidence="2">Belongs to the amino acid-polyamine-organocation (APC) superfamily. L-type amino acid transporter (LAT) (TC 2.A.3.8) family.</text>
</comment>
<dbReference type="PIRSF" id="PIRSF006060">
    <property type="entry name" value="AA_transporter"/>
    <property type="match status" value="1"/>
</dbReference>
<sequence>MGSPSENSKVKLVKQVNLVDCIALVVGVIIGSGIFVSPKGILENTGTVGWALTVWVLCGVFTCVGALCYAELGTAIDKSGGDYTYLRIFHPILGFLRVWTMILAVRTVPWTVLSITAARYITASIGSFVCEDGVPKETTQILAGLILACIIYINCWSVQLSRRLQIFFTIAKTVGLTIIIICGMWALLKGHTGSFQNAFNPEEVKWVQFPKAFYAGLFAYSGWQYLPQVTEEIINPGRNVPLSIIISVVIVMVVYILTNVAYFAVLSPFELLASPAVAVTFGQRVLGPVWWVMPVFVAMSCIGSINGGIFGTARMFFVASREGQLPEILGMIHIRRKTPLPAASFALPICLLMLITDDVYALINYLSFSRWLFIAITVALVPYFRWKYPDLDRPFKVPLVLPVLFTFCALFMVISSILSAATEFAIGFVITFAGVPVYLLLVWWDSKPKCFTDAMRNMTIFLQKLLVVIHQEEKTYTNEM</sequence>
<feature type="transmembrane region" description="Helical" evidence="20">
    <location>
        <begin position="398"/>
        <end position="418"/>
    </location>
</feature>
<feature type="transmembrane region" description="Helical" evidence="20">
    <location>
        <begin position="48"/>
        <end position="72"/>
    </location>
</feature>
<evidence type="ECO:0000256" key="10">
    <source>
        <dbReference type="ARBA" id="ARBA00023157"/>
    </source>
</evidence>
<dbReference type="OrthoDB" id="10062876at2759"/>
<feature type="transmembrane region" description="Helical" evidence="20">
    <location>
        <begin position="110"/>
        <end position="129"/>
    </location>
</feature>
<evidence type="ECO:0000256" key="11">
    <source>
        <dbReference type="ARBA" id="ARBA00023273"/>
    </source>
</evidence>
<keyword evidence="9 20" id="KW-0472">Membrane</keyword>
<evidence type="ECO:0000256" key="16">
    <source>
        <dbReference type="ARBA" id="ARBA00071314"/>
    </source>
</evidence>
<feature type="transmembrane region" description="Helical" evidence="20">
    <location>
        <begin position="289"/>
        <end position="317"/>
    </location>
</feature>
<evidence type="ECO:0000313" key="21">
    <source>
        <dbReference type="EMBL" id="KAJ8042055.1"/>
    </source>
</evidence>
<dbReference type="GO" id="GO:0015813">
    <property type="term" value="P:L-glutamate transmembrane transport"/>
    <property type="evidence" value="ECO:0007669"/>
    <property type="project" value="UniProtKB-ARBA"/>
</dbReference>
<dbReference type="Proteomes" id="UP001152320">
    <property type="component" value="Chromosome 5"/>
</dbReference>
<evidence type="ECO:0000256" key="14">
    <source>
        <dbReference type="ARBA" id="ARBA00051885"/>
    </source>
</evidence>
<dbReference type="Gene3D" id="1.20.1740.10">
    <property type="entry name" value="Amino acid/polyamine transporter I"/>
    <property type="match status" value="1"/>
</dbReference>
<name>A0A9Q1CBT0_HOLLE</name>
<keyword evidence="10" id="KW-1015">Disulfide bond</keyword>
<evidence type="ECO:0000256" key="5">
    <source>
        <dbReference type="ARBA" id="ARBA00022553"/>
    </source>
</evidence>
<feature type="transmembrane region" description="Helical" evidence="20">
    <location>
        <begin position="368"/>
        <end position="386"/>
    </location>
</feature>
<gene>
    <name evidence="21" type="ORF">HOLleu_13025</name>
</gene>
<evidence type="ECO:0000256" key="13">
    <source>
        <dbReference type="ARBA" id="ARBA00051652"/>
    </source>
</evidence>
<dbReference type="PANTHER" id="PTHR11785">
    <property type="entry name" value="AMINO ACID TRANSPORTER"/>
    <property type="match status" value="1"/>
</dbReference>
<evidence type="ECO:0000256" key="17">
    <source>
        <dbReference type="ARBA" id="ARBA00078584"/>
    </source>
</evidence>
<dbReference type="Pfam" id="PF13520">
    <property type="entry name" value="AA_permease_2"/>
    <property type="match status" value="1"/>
</dbReference>
<feature type="transmembrane region" description="Helical" evidence="20">
    <location>
        <begin position="12"/>
        <end position="36"/>
    </location>
</feature>
<dbReference type="PANTHER" id="PTHR11785:SF375">
    <property type="entry name" value="AMINO ACID TRANSPORTER"/>
    <property type="match status" value="1"/>
</dbReference>
<feature type="transmembrane region" description="Helical" evidence="20">
    <location>
        <begin position="84"/>
        <end position="104"/>
    </location>
</feature>
<evidence type="ECO:0000256" key="15">
    <source>
        <dbReference type="ARBA" id="ARBA00065438"/>
    </source>
</evidence>
<keyword evidence="11" id="KW-0966">Cell projection</keyword>
<comment type="catalytic activity">
    <reaction evidence="12">
        <text>L-cystine(out) + L-glutamate(in) = L-cystine(in) + L-glutamate(out)</text>
        <dbReference type="Rhea" id="RHEA:70995"/>
        <dbReference type="ChEBI" id="CHEBI:29985"/>
        <dbReference type="ChEBI" id="CHEBI:35491"/>
    </reaction>
</comment>
<dbReference type="InterPro" id="IPR050598">
    <property type="entry name" value="AminoAcid_Transporter"/>
</dbReference>
<evidence type="ECO:0000256" key="2">
    <source>
        <dbReference type="ARBA" id="ARBA00007040"/>
    </source>
</evidence>
<reference evidence="21" key="1">
    <citation type="submission" date="2021-10" db="EMBL/GenBank/DDBJ databases">
        <title>Tropical sea cucumber genome reveals ecological adaptation and Cuvierian tubules defense mechanism.</title>
        <authorList>
            <person name="Chen T."/>
        </authorList>
    </citation>
    <scope>NUCLEOTIDE SEQUENCE</scope>
    <source>
        <strain evidence="21">Nanhai2018</strain>
        <tissue evidence="21">Muscle</tissue>
    </source>
</reference>
<keyword evidence="5" id="KW-0597">Phosphoprotein</keyword>
<feature type="transmembrane region" description="Helical" evidence="20">
    <location>
        <begin position="244"/>
        <end position="269"/>
    </location>
</feature>
<dbReference type="InterPro" id="IPR002293">
    <property type="entry name" value="AA/rel_permease1"/>
</dbReference>
<evidence type="ECO:0000256" key="18">
    <source>
        <dbReference type="ARBA" id="ARBA00079117"/>
    </source>
</evidence>
<feature type="transmembrane region" description="Helical" evidence="20">
    <location>
        <begin position="424"/>
        <end position="444"/>
    </location>
</feature>
<evidence type="ECO:0000256" key="19">
    <source>
        <dbReference type="ARBA" id="ARBA00080978"/>
    </source>
</evidence>
<proteinExistence type="inferred from homology"/>
<dbReference type="EMBL" id="JAIZAY010000005">
    <property type="protein sequence ID" value="KAJ8042055.1"/>
    <property type="molecule type" value="Genomic_DNA"/>
</dbReference>
<keyword evidence="22" id="KW-1185">Reference proteome</keyword>
<comment type="catalytic activity">
    <reaction evidence="13">
        <text>N-acetyl-L-cysteine(out) + L-glutamate(in) = N-acetyl-L-cysteine(in) + L-glutamate(out)</text>
        <dbReference type="Rhea" id="RHEA:74567"/>
        <dbReference type="ChEBI" id="CHEBI:29985"/>
        <dbReference type="ChEBI" id="CHEBI:78236"/>
    </reaction>
</comment>
<accession>A0A9Q1CBT0</accession>
<comment type="catalytic activity">
    <reaction evidence="14">
        <text>an L-alpha-amino acid(in) + L-kynurenine(out) = an L-alpha-amino acid(out) + L-kynurenine(in)</text>
        <dbReference type="Rhea" id="RHEA:71191"/>
        <dbReference type="ChEBI" id="CHEBI:57959"/>
        <dbReference type="ChEBI" id="CHEBI:59869"/>
    </reaction>
</comment>
<evidence type="ECO:0000256" key="20">
    <source>
        <dbReference type="SAM" id="Phobius"/>
    </source>
</evidence>
<comment type="subcellular location">
    <subcellularLocation>
        <location evidence="1">Cell projection</location>
        <location evidence="1">Microvillus membrane</location>
        <topology evidence="1">Multi-pass membrane protein</topology>
    </subcellularLocation>
</comment>
<dbReference type="FunFam" id="1.20.1740.10:FF:000027">
    <property type="entry name" value="cystine/glutamate transporter isoform X1"/>
    <property type="match status" value="1"/>
</dbReference>
<keyword evidence="3" id="KW-0813">Transport</keyword>
<keyword evidence="8 20" id="KW-1133">Transmembrane helix</keyword>
<protein>
    <recommendedName>
        <fullName evidence="16">Cystine/glutamate transporter</fullName>
    </recommendedName>
    <alternativeName>
        <fullName evidence="18">Amino acid transport system xc-</fullName>
    </alternativeName>
    <alternativeName>
        <fullName evidence="19">Solute carrier family 7 member 11</fullName>
    </alternativeName>
    <alternativeName>
        <fullName evidence="17">xCT</fullName>
    </alternativeName>
</protein>
<evidence type="ECO:0000256" key="3">
    <source>
        <dbReference type="ARBA" id="ARBA00022448"/>
    </source>
</evidence>
<dbReference type="AlphaFoldDB" id="A0A9Q1CBT0"/>
<feature type="transmembrane region" description="Helical" evidence="20">
    <location>
        <begin position="166"/>
        <end position="188"/>
    </location>
</feature>
<keyword evidence="7" id="KW-0029">Amino-acid transport</keyword>
<feature type="transmembrane region" description="Helical" evidence="20">
    <location>
        <begin position="338"/>
        <end position="356"/>
    </location>
</feature>
<organism evidence="21 22">
    <name type="scientific">Holothuria leucospilota</name>
    <name type="common">Black long sea cucumber</name>
    <name type="synonym">Mertensiothuria leucospilota</name>
    <dbReference type="NCBI Taxonomy" id="206669"/>
    <lineage>
        <taxon>Eukaryota</taxon>
        <taxon>Metazoa</taxon>
        <taxon>Echinodermata</taxon>
        <taxon>Eleutherozoa</taxon>
        <taxon>Echinozoa</taxon>
        <taxon>Holothuroidea</taxon>
        <taxon>Aspidochirotacea</taxon>
        <taxon>Aspidochirotida</taxon>
        <taxon>Holothuriidae</taxon>
        <taxon>Holothuria</taxon>
    </lineage>
</organism>
<comment type="caution">
    <text evidence="21">The sequence shown here is derived from an EMBL/GenBank/DDBJ whole genome shotgun (WGS) entry which is preliminary data.</text>
</comment>
<dbReference type="GO" id="GO:0031528">
    <property type="term" value="C:microvillus membrane"/>
    <property type="evidence" value="ECO:0007669"/>
    <property type="project" value="UniProtKB-SubCell"/>
</dbReference>
<evidence type="ECO:0000256" key="6">
    <source>
        <dbReference type="ARBA" id="ARBA00022692"/>
    </source>
</evidence>
<evidence type="ECO:0000256" key="8">
    <source>
        <dbReference type="ARBA" id="ARBA00022989"/>
    </source>
</evidence>